<dbReference type="Proteomes" id="UP001359559">
    <property type="component" value="Unassembled WGS sequence"/>
</dbReference>
<evidence type="ECO:0000313" key="1">
    <source>
        <dbReference type="EMBL" id="KAK7284307.1"/>
    </source>
</evidence>
<organism evidence="1 2">
    <name type="scientific">Clitoria ternatea</name>
    <name type="common">Butterfly pea</name>
    <dbReference type="NCBI Taxonomy" id="43366"/>
    <lineage>
        <taxon>Eukaryota</taxon>
        <taxon>Viridiplantae</taxon>
        <taxon>Streptophyta</taxon>
        <taxon>Embryophyta</taxon>
        <taxon>Tracheophyta</taxon>
        <taxon>Spermatophyta</taxon>
        <taxon>Magnoliopsida</taxon>
        <taxon>eudicotyledons</taxon>
        <taxon>Gunneridae</taxon>
        <taxon>Pentapetalae</taxon>
        <taxon>rosids</taxon>
        <taxon>fabids</taxon>
        <taxon>Fabales</taxon>
        <taxon>Fabaceae</taxon>
        <taxon>Papilionoideae</taxon>
        <taxon>50 kb inversion clade</taxon>
        <taxon>NPAAA clade</taxon>
        <taxon>indigoferoid/millettioid clade</taxon>
        <taxon>Phaseoleae</taxon>
        <taxon>Clitoria</taxon>
    </lineage>
</organism>
<accession>A0AAN9IQA6</accession>
<keyword evidence="2" id="KW-1185">Reference proteome</keyword>
<comment type="caution">
    <text evidence="1">The sequence shown here is derived from an EMBL/GenBank/DDBJ whole genome shotgun (WGS) entry which is preliminary data.</text>
</comment>
<sequence length="66" mass="7489">MKMRSRDFLIPYCGSITLVLAAVLYSGHTFIFCCGSMDTWILGYWDFTFLNHAYDSVSCPSHLTLA</sequence>
<gene>
    <name evidence="1" type="ORF">RJT34_19052</name>
</gene>
<name>A0AAN9IQA6_CLITE</name>
<reference evidence="1 2" key="1">
    <citation type="submission" date="2024-01" db="EMBL/GenBank/DDBJ databases">
        <title>The genomes of 5 underutilized Papilionoideae crops provide insights into root nodulation and disease resistance.</title>
        <authorList>
            <person name="Yuan L."/>
        </authorList>
    </citation>
    <scope>NUCLEOTIDE SEQUENCE [LARGE SCALE GENOMIC DNA]</scope>
    <source>
        <strain evidence="1">LY-2023</strain>
        <tissue evidence="1">Leaf</tissue>
    </source>
</reference>
<dbReference type="EMBL" id="JAYKXN010000005">
    <property type="protein sequence ID" value="KAK7284307.1"/>
    <property type="molecule type" value="Genomic_DNA"/>
</dbReference>
<protein>
    <submittedName>
        <fullName evidence="1">Uncharacterized protein</fullName>
    </submittedName>
</protein>
<proteinExistence type="predicted"/>
<dbReference type="AlphaFoldDB" id="A0AAN9IQA6"/>
<evidence type="ECO:0000313" key="2">
    <source>
        <dbReference type="Proteomes" id="UP001359559"/>
    </source>
</evidence>